<feature type="region of interest" description="Disordered" evidence="1">
    <location>
        <begin position="1"/>
        <end position="28"/>
    </location>
</feature>
<proteinExistence type="predicted"/>
<organism evidence="2 3">
    <name type="scientific">Saguinus oedipus</name>
    <name type="common">Cotton-top tamarin</name>
    <name type="synonym">Oedipomidas oedipus</name>
    <dbReference type="NCBI Taxonomy" id="9490"/>
    <lineage>
        <taxon>Eukaryota</taxon>
        <taxon>Metazoa</taxon>
        <taxon>Chordata</taxon>
        <taxon>Craniata</taxon>
        <taxon>Vertebrata</taxon>
        <taxon>Euteleostomi</taxon>
        <taxon>Mammalia</taxon>
        <taxon>Eutheria</taxon>
        <taxon>Euarchontoglires</taxon>
        <taxon>Primates</taxon>
        <taxon>Haplorrhini</taxon>
        <taxon>Platyrrhini</taxon>
        <taxon>Cebidae</taxon>
        <taxon>Callitrichinae</taxon>
        <taxon>Saguinus</taxon>
    </lineage>
</organism>
<feature type="region of interest" description="Disordered" evidence="1">
    <location>
        <begin position="210"/>
        <end position="242"/>
    </location>
</feature>
<evidence type="ECO:0000313" key="2">
    <source>
        <dbReference type="EMBL" id="KAK2118157.1"/>
    </source>
</evidence>
<comment type="caution">
    <text evidence="2">The sequence shown here is derived from an EMBL/GenBank/DDBJ whole genome shotgun (WGS) entry which is preliminary data.</text>
</comment>
<keyword evidence="3" id="KW-1185">Reference proteome</keyword>
<name>A0ABQ9W955_SAGOE</name>
<accession>A0ABQ9W955</accession>
<reference evidence="2 3" key="1">
    <citation type="submission" date="2023-05" db="EMBL/GenBank/DDBJ databases">
        <title>B98-5 Cell Line De Novo Hybrid Assembly: An Optical Mapping Approach.</title>
        <authorList>
            <person name="Kananen K."/>
            <person name="Auerbach J.A."/>
            <person name="Kautto E."/>
            <person name="Blachly J.S."/>
        </authorList>
    </citation>
    <scope>NUCLEOTIDE SEQUENCE [LARGE SCALE GENOMIC DNA]</scope>
    <source>
        <strain evidence="2">B95-8</strain>
        <tissue evidence="2">Cell line</tissue>
    </source>
</reference>
<evidence type="ECO:0000256" key="1">
    <source>
        <dbReference type="SAM" id="MobiDB-lite"/>
    </source>
</evidence>
<evidence type="ECO:0000313" key="3">
    <source>
        <dbReference type="Proteomes" id="UP001266305"/>
    </source>
</evidence>
<dbReference type="EMBL" id="JASSZA010000002">
    <property type="protein sequence ID" value="KAK2118157.1"/>
    <property type="molecule type" value="Genomic_DNA"/>
</dbReference>
<dbReference type="Proteomes" id="UP001266305">
    <property type="component" value="Unassembled WGS sequence"/>
</dbReference>
<protein>
    <submittedName>
        <fullName evidence="2">Uncharacterized protein</fullName>
    </submittedName>
</protein>
<gene>
    <name evidence="2" type="ORF">P7K49_005044</name>
</gene>
<feature type="compositionally biased region" description="Basic and acidic residues" evidence="1">
    <location>
        <begin position="74"/>
        <end position="88"/>
    </location>
</feature>
<sequence length="242" mass="26028">MSFASQRLPADAQTPITRGDRIRSKITHPLRRQTRHLVLSSCQGPFVAAASKKGKKPSPPAKTRKCQVGPQSGEVRKEALRDETKADTDTAPASFPAPGRCENCGISFSGDGTQRQRLKMSCKDCRAQSSDVTYGVNVAAAGEAVTPTKMAARAVPQSPGPSPPAEFIYYCVDEDKLQPCVNRRQNRKCGAAQPAYYGAWTVSAANSAATSPDSSLFAPQEHTEPHRRALAHRHLPSSSITV</sequence>
<feature type="region of interest" description="Disordered" evidence="1">
    <location>
        <begin position="48"/>
        <end position="94"/>
    </location>
</feature>